<feature type="region of interest" description="Disordered" evidence="1">
    <location>
        <begin position="170"/>
        <end position="192"/>
    </location>
</feature>
<feature type="region of interest" description="Disordered" evidence="1">
    <location>
        <begin position="1"/>
        <end position="28"/>
    </location>
</feature>
<accession>A0ABS4XCM4</accession>
<evidence type="ECO:0000256" key="1">
    <source>
        <dbReference type="SAM" id="MobiDB-lite"/>
    </source>
</evidence>
<protein>
    <recommendedName>
        <fullName evidence="4">IS110 family transposase</fullName>
    </recommendedName>
</protein>
<feature type="compositionally biased region" description="Gly residues" evidence="1">
    <location>
        <begin position="13"/>
        <end position="24"/>
    </location>
</feature>
<dbReference type="Proteomes" id="UP001296993">
    <property type="component" value="Unassembled WGS sequence"/>
</dbReference>
<evidence type="ECO:0000313" key="2">
    <source>
        <dbReference type="EMBL" id="MBP2386224.1"/>
    </source>
</evidence>
<evidence type="ECO:0008006" key="4">
    <source>
        <dbReference type="Google" id="ProtNLM"/>
    </source>
</evidence>
<organism evidence="2 3">
    <name type="scientific">Paeniglutamicibacter kerguelensis</name>
    <dbReference type="NCBI Taxonomy" id="254788"/>
    <lineage>
        <taxon>Bacteria</taxon>
        <taxon>Bacillati</taxon>
        <taxon>Actinomycetota</taxon>
        <taxon>Actinomycetes</taxon>
        <taxon>Micrococcales</taxon>
        <taxon>Micrococcaceae</taxon>
        <taxon>Paeniglutamicibacter</taxon>
    </lineage>
</organism>
<dbReference type="EMBL" id="JAGIOF010000001">
    <property type="protein sequence ID" value="MBP2386224.1"/>
    <property type="molecule type" value="Genomic_DNA"/>
</dbReference>
<evidence type="ECO:0000313" key="3">
    <source>
        <dbReference type="Proteomes" id="UP001296993"/>
    </source>
</evidence>
<comment type="caution">
    <text evidence="2">The sequence shown here is derived from an EMBL/GenBank/DDBJ whole genome shotgun (WGS) entry which is preliminary data.</text>
</comment>
<proteinExistence type="predicted"/>
<reference evidence="2 3" key="1">
    <citation type="submission" date="2021-03" db="EMBL/GenBank/DDBJ databases">
        <title>Sequencing the genomes of 1000 actinobacteria strains.</title>
        <authorList>
            <person name="Klenk H.-P."/>
        </authorList>
    </citation>
    <scope>NUCLEOTIDE SEQUENCE [LARGE SCALE GENOMIC DNA]</scope>
    <source>
        <strain evidence="2 3">DSM 15797</strain>
    </source>
</reference>
<gene>
    <name evidence="2" type="ORF">JOF47_001735</name>
</gene>
<keyword evidence="3" id="KW-1185">Reference proteome</keyword>
<sequence length="192" mass="21620">MPVARSGPVLPGSGTGPGDGGGKGGRIRVRPWRRRMDRVRYRRWVGWGRWDRLVPRQCLIINNNWAGYFLKLLHQNGCSSVLGWKPPNSFRCGETEREFVPRGPGDVFPRCHTDRLDAFQITRSLRGCQQVLMVEPCIRLCLRPTHEIWHQCSRPTVSAGLLANSPIAGSVRRGEKRRAGSDRKGSGPHIYG</sequence>
<name>A0ABS4XCM4_9MICC</name>